<proteinExistence type="predicted"/>
<feature type="compositionally biased region" description="Polar residues" evidence="1">
    <location>
        <begin position="266"/>
        <end position="278"/>
    </location>
</feature>
<feature type="region of interest" description="Disordered" evidence="1">
    <location>
        <begin position="80"/>
        <end position="161"/>
    </location>
</feature>
<reference evidence="3" key="1">
    <citation type="submission" date="2015-01" db="EMBL/GenBank/DDBJ databases">
        <authorList>
            <person name="Aksoy S."/>
            <person name="Warren W."/>
            <person name="Wilson R.K."/>
        </authorList>
    </citation>
    <scope>NUCLEOTIDE SEQUENCE [LARGE SCALE GENOMIC DNA]</scope>
    <source>
        <strain evidence="3">IAEA</strain>
    </source>
</reference>
<protein>
    <submittedName>
        <fullName evidence="2">Uncharacterized protein</fullName>
    </submittedName>
</protein>
<name>A0A1B0APZ9_9MUSC</name>
<feature type="compositionally biased region" description="Polar residues" evidence="1">
    <location>
        <begin position="1"/>
        <end position="24"/>
    </location>
</feature>
<feature type="region of interest" description="Disordered" evidence="1">
    <location>
        <begin position="1"/>
        <end position="32"/>
    </location>
</feature>
<dbReference type="InterPro" id="IPR018247">
    <property type="entry name" value="EF_Hand_1_Ca_BS"/>
</dbReference>
<keyword evidence="3" id="KW-1185">Reference proteome</keyword>
<accession>A0A1B0APZ9</accession>
<dbReference type="VEuPathDB" id="VectorBase:GPPI004366"/>
<reference evidence="2" key="2">
    <citation type="submission" date="2020-05" db="UniProtKB">
        <authorList>
            <consortium name="EnsemblMetazoa"/>
        </authorList>
    </citation>
    <scope>IDENTIFICATION</scope>
    <source>
        <strain evidence="2">IAEA</strain>
    </source>
</reference>
<feature type="region of interest" description="Disordered" evidence="1">
    <location>
        <begin position="225"/>
        <end position="309"/>
    </location>
</feature>
<dbReference type="EMBL" id="JXJN01001626">
    <property type="status" value="NOT_ANNOTATED_CDS"/>
    <property type="molecule type" value="Genomic_DNA"/>
</dbReference>
<feature type="compositionally biased region" description="Polar residues" evidence="1">
    <location>
        <begin position="129"/>
        <end position="145"/>
    </location>
</feature>
<evidence type="ECO:0000313" key="3">
    <source>
        <dbReference type="Proteomes" id="UP000092460"/>
    </source>
</evidence>
<dbReference type="EnsemblMetazoa" id="GPPI004366-RA">
    <property type="protein sequence ID" value="GPPI004366-PA"/>
    <property type="gene ID" value="GPPI004366"/>
</dbReference>
<dbReference type="PROSITE" id="PS00018">
    <property type="entry name" value="EF_HAND_1"/>
    <property type="match status" value="1"/>
</dbReference>
<dbReference type="AlphaFoldDB" id="A0A1B0APZ9"/>
<feature type="compositionally biased region" description="Low complexity" evidence="1">
    <location>
        <begin position="225"/>
        <end position="244"/>
    </location>
</feature>
<evidence type="ECO:0000313" key="2">
    <source>
        <dbReference type="EnsemblMetazoa" id="GPPI004366-PA"/>
    </source>
</evidence>
<feature type="compositionally biased region" description="Basic and acidic residues" evidence="1">
    <location>
        <begin position="251"/>
        <end position="265"/>
    </location>
</feature>
<dbReference type="STRING" id="67801.A0A1B0APZ9"/>
<feature type="compositionally biased region" description="Polar residues" evidence="1">
    <location>
        <begin position="151"/>
        <end position="161"/>
    </location>
</feature>
<evidence type="ECO:0000256" key="1">
    <source>
        <dbReference type="SAM" id="MobiDB-lite"/>
    </source>
</evidence>
<feature type="compositionally biased region" description="Polar residues" evidence="1">
    <location>
        <begin position="290"/>
        <end position="300"/>
    </location>
</feature>
<dbReference type="Proteomes" id="UP000092460">
    <property type="component" value="Unassembled WGS sequence"/>
</dbReference>
<organism evidence="2 3">
    <name type="scientific">Glossina palpalis gambiensis</name>
    <dbReference type="NCBI Taxonomy" id="67801"/>
    <lineage>
        <taxon>Eukaryota</taxon>
        <taxon>Metazoa</taxon>
        <taxon>Ecdysozoa</taxon>
        <taxon>Arthropoda</taxon>
        <taxon>Hexapoda</taxon>
        <taxon>Insecta</taxon>
        <taxon>Pterygota</taxon>
        <taxon>Neoptera</taxon>
        <taxon>Endopterygota</taxon>
        <taxon>Diptera</taxon>
        <taxon>Brachycera</taxon>
        <taxon>Muscomorpha</taxon>
        <taxon>Hippoboscoidea</taxon>
        <taxon>Glossinidae</taxon>
        <taxon>Glossina</taxon>
    </lineage>
</organism>
<sequence length="634" mass="71070">MQENFKSIKSSSPHGHMSSTQLPSSGYPLHNSPRLQHSVAVSAPLRTINNRPDLALEENIYNTTSASSHRRTLTLSGYALPSSPRFPQSAGVDKAQNPLHTHRKPEEILDNIPSSSPRGHSLAFLPHRSPSSSPGHALRSSTRFSEIQGRTAENNSFDTPTMSSFACGRTLGPSSTKLSLLSSENNLRKSPRLFTVRRRAGTDSPEQMAYNQSNPMIELNFESIPSSSHAVSPSQQPVAPAPAQNLFPNRMDSKASRNSEWRDLSETTQIENSRYYNRQHNKPENIINGEANNRDQQQQPGGRGFEKFQSRRISMSSVSQRFNAENGGVQKICKNDSGAPLLSQGSCSQQARQVSCDKHTMENYCKHSSYNAKIVDEIPTKYYGKQLQKLCKCRLLDDGVAQIARLLNGIYLTRLQDIDNNGQCDKDEWLDILLKMNHSILTNMEELESEVAKRLECARCTVKTGYRLNQSGELLKCRQDIKSLIKIVQNAYHHNIWNFDGISLETVSLSQILGASATNDENLRADGGAAKMQPHLVKQCTDFQLEQKHGTTKKRKLNIPGKVVKFKLKISEEDRIAGRDEPYKESKVKRSGFKAWVRGCEGGQVSKFEVYHKHPNIKNQYRVIGSTRLRKNGI</sequence>